<keyword evidence="13 16" id="KW-1035">Host cytoplasm</keyword>
<comment type="function">
    <text evidence="16">Plays a major role in the induction and maintenance of cellular transformation. E6 associates with host UBE3A/E6-AP ubiquitin-protein ligase and modulates its activity. Protects host keratinocytes from apoptosis by mediating the degradation of host BAK1. May also inhibit host immune response.</text>
</comment>
<evidence type="ECO:0000256" key="15">
    <source>
        <dbReference type="ARBA" id="ARBA00023323"/>
    </source>
</evidence>
<evidence type="ECO:0000256" key="8">
    <source>
        <dbReference type="ARBA" id="ARBA00022833"/>
    </source>
</evidence>
<keyword evidence="12 16" id="KW-0804">Transcription</keyword>
<dbReference type="Gene3D" id="3.30.240.40">
    <property type="entry name" value="E6 early regulatory protein"/>
    <property type="match status" value="2"/>
</dbReference>
<reference evidence="18" key="1">
    <citation type="submission" date="2017-11" db="EMBL/GenBank/DDBJ databases">
        <title>Diverse papillomaviruses identified in Weddell seals breeding on Ross ice shelf, Antarctica.</title>
        <authorList>
            <person name="Smeele Z."/>
            <person name="Burns J."/>
            <person name="Kraberger S."/>
            <person name="Fontenele R.S."/>
            <person name="Waits K."/>
            <person name="Stainton D."/>
            <person name="Van Doorsaler K."/>
            <person name="Varsani A."/>
        </authorList>
    </citation>
    <scope>NUCLEOTIDE SEQUENCE [LARGE SCALE GENOMIC DNA]</scope>
    <source>
        <strain evidence="18">17495</strain>
    </source>
</reference>
<dbReference type="GO" id="GO:0039502">
    <property type="term" value="P:symbiont-mediated suppression of host type I interferon-mediated signaling pathway"/>
    <property type="evidence" value="ECO:0007669"/>
    <property type="project" value="UniProtKB-UniRule"/>
</dbReference>
<comment type="caution">
    <text evidence="16">Lacks conserved residue(s) required for the propagation of feature annotation.</text>
</comment>
<proteinExistence type="inferred from homology"/>
<dbReference type="OrthoDB" id="27353at10239"/>
<evidence type="ECO:0000256" key="7">
    <source>
        <dbReference type="ARBA" id="ARBA00022771"/>
    </source>
</evidence>
<evidence type="ECO:0000256" key="10">
    <source>
        <dbReference type="ARBA" id="ARBA00023125"/>
    </source>
</evidence>
<dbReference type="InterPro" id="IPR001334">
    <property type="entry name" value="E6"/>
</dbReference>
<evidence type="ECO:0000256" key="6">
    <source>
        <dbReference type="ARBA" id="ARBA00022723"/>
    </source>
</evidence>
<evidence type="ECO:0000256" key="17">
    <source>
        <dbReference type="RuleBase" id="RU363123"/>
    </source>
</evidence>
<dbReference type="SUPFAM" id="SSF161229">
    <property type="entry name" value="E6 C-terminal domain-like"/>
    <property type="match status" value="2"/>
</dbReference>
<dbReference type="GO" id="GO:0052170">
    <property type="term" value="P:symbiont-mediated suppression of host innate immune response"/>
    <property type="evidence" value="ECO:0007669"/>
    <property type="project" value="UniProtKB-KW"/>
</dbReference>
<evidence type="ECO:0000256" key="12">
    <source>
        <dbReference type="ARBA" id="ARBA00023163"/>
    </source>
</evidence>
<dbReference type="GO" id="GO:0030430">
    <property type="term" value="C:host cell cytoplasm"/>
    <property type="evidence" value="ECO:0007669"/>
    <property type="project" value="UniProtKB-SubCell"/>
</dbReference>
<dbReference type="GO" id="GO:0006355">
    <property type="term" value="P:regulation of DNA-templated transcription"/>
    <property type="evidence" value="ECO:0007669"/>
    <property type="project" value="UniProtKB-UniRule"/>
</dbReference>
<evidence type="ECO:0000256" key="5">
    <source>
        <dbReference type="ARBA" id="ARBA00022632"/>
    </source>
</evidence>
<evidence type="ECO:0000256" key="13">
    <source>
        <dbReference type="ARBA" id="ARBA00023200"/>
    </source>
</evidence>
<gene>
    <name evidence="16" type="primary">E6</name>
</gene>
<dbReference type="Pfam" id="PF00518">
    <property type="entry name" value="E6"/>
    <property type="match status" value="1"/>
</dbReference>
<feature type="zinc finger region" evidence="16">
    <location>
        <begin position="25"/>
        <end position="61"/>
    </location>
</feature>
<evidence type="ECO:0000256" key="11">
    <source>
        <dbReference type="ARBA" id="ARBA00023159"/>
    </source>
</evidence>
<evidence type="ECO:0000256" key="2">
    <source>
        <dbReference type="ARBA" id="ARBA00022518"/>
    </source>
</evidence>
<dbReference type="GO" id="GO:0052150">
    <property type="term" value="P:symbiont-mediated perturbation of host apoptosis"/>
    <property type="evidence" value="ECO:0007669"/>
    <property type="project" value="UniProtKB-KW"/>
</dbReference>
<dbReference type="Proteomes" id="UP000289303">
    <property type="component" value="Segment"/>
</dbReference>
<evidence type="ECO:0000313" key="18">
    <source>
        <dbReference type="EMBL" id="AUT11901.1"/>
    </source>
</evidence>
<name>A0A2I8B2P8_9PAPI</name>
<sequence>MDNPKTVHDLLALFELALDDLQLCCVYCMCALTRRELILFDYRTLFLVWRKGIPYAVCDPCLRGAAKIQLWRYFERSVSVSTFEFETGTPLGDADVRCAGCCKYLGEEEKLLMVEENRRVHQIGDKWRGVCIRCRQGFRR</sequence>
<comment type="similarity">
    <text evidence="1 16 17">Belongs to the papillomaviridae E6 protein family.</text>
</comment>
<keyword evidence="11 16" id="KW-0010">Activator</keyword>
<protein>
    <recommendedName>
        <fullName evidence="16 17">Protein E6</fullName>
    </recommendedName>
</protein>
<keyword evidence="9 16" id="KW-0805">Transcription regulation</keyword>
<evidence type="ECO:0000256" key="14">
    <source>
        <dbReference type="ARBA" id="ARBA00023280"/>
    </source>
</evidence>
<keyword evidence="7 16" id="KW-0863">Zinc-finger</keyword>
<accession>A0A2I8B2P8</accession>
<keyword evidence="5 16" id="KW-1090">Inhibition of host innate immune response by virus</keyword>
<keyword evidence="2 16" id="KW-0244">Early protein</keyword>
<dbReference type="GO" id="GO:0008270">
    <property type="term" value="F:zinc ion binding"/>
    <property type="evidence" value="ECO:0007669"/>
    <property type="project" value="UniProtKB-KW"/>
</dbReference>
<evidence type="ECO:0000256" key="4">
    <source>
        <dbReference type="ARBA" id="ARBA00022581"/>
    </source>
</evidence>
<evidence type="ECO:0000256" key="16">
    <source>
        <dbReference type="HAMAP-Rule" id="MF_04006"/>
    </source>
</evidence>
<keyword evidence="8 16" id="KW-0862">Zinc</keyword>
<keyword evidence="10 16" id="KW-0238">DNA-binding</keyword>
<dbReference type="GO" id="GO:0003677">
    <property type="term" value="F:DNA binding"/>
    <property type="evidence" value="ECO:0007669"/>
    <property type="project" value="UniProtKB-UniRule"/>
</dbReference>
<keyword evidence="14 16" id="KW-0899">Viral immunoevasion</keyword>
<comment type="subcellular location">
    <subcellularLocation>
        <location evidence="16 17">Host cytoplasm</location>
    </subcellularLocation>
    <subcellularLocation>
        <location evidence="16 17">Host nucleus</location>
    </subcellularLocation>
</comment>
<keyword evidence="4 16" id="KW-0945">Host-virus interaction</keyword>
<dbReference type="GO" id="GO:0039648">
    <property type="term" value="P:symbiont-mediated perturbation of host ubiquitin-like protein modification"/>
    <property type="evidence" value="ECO:0007669"/>
    <property type="project" value="UniProtKB-UniRule"/>
</dbReference>
<evidence type="ECO:0000256" key="1">
    <source>
        <dbReference type="ARBA" id="ARBA00006346"/>
    </source>
</evidence>
<dbReference type="HAMAP" id="MF_04006">
    <property type="entry name" value="HPV_E6"/>
    <property type="match status" value="1"/>
</dbReference>
<organism evidence="18">
    <name type="scientific">Leptonychotes weddellii papillomavirus 6</name>
    <dbReference type="NCBI Taxonomy" id="2077307"/>
    <lineage>
        <taxon>Viruses</taxon>
        <taxon>Monodnaviria</taxon>
        <taxon>Shotokuvirae</taxon>
        <taxon>Cossaviricota</taxon>
        <taxon>Papovaviricetes</taxon>
        <taxon>Zurhausenvirales</taxon>
        <taxon>Papillomaviridae</taxon>
    </lineage>
</organism>
<dbReference type="GO" id="GO:0006351">
    <property type="term" value="P:DNA-templated transcription"/>
    <property type="evidence" value="ECO:0007669"/>
    <property type="project" value="UniProtKB-UniRule"/>
</dbReference>
<feature type="zinc finger region" evidence="16">
    <location>
        <begin position="98"/>
        <end position="134"/>
    </location>
</feature>
<keyword evidence="15 16" id="KW-1119">Modulation of host cell apoptosis by virus</keyword>
<keyword evidence="3 16" id="KW-1048">Host nucleus</keyword>
<evidence type="ECO:0000256" key="9">
    <source>
        <dbReference type="ARBA" id="ARBA00023015"/>
    </source>
</evidence>
<dbReference type="GO" id="GO:0042025">
    <property type="term" value="C:host cell nucleus"/>
    <property type="evidence" value="ECO:0007669"/>
    <property type="project" value="UniProtKB-SubCell"/>
</dbReference>
<dbReference type="InterPro" id="IPR038575">
    <property type="entry name" value="E6_sf"/>
</dbReference>
<keyword evidence="6 16" id="KW-0479">Metal-binding</keyword>
<evidence type="ECO:0000256" key="3">
    <source>
        <dbReference type="ARBA" id="ARBA00022562"/>
    </source>
</evidence>
<dbReference type="EMBL" id="MG571091">
    <property type="protein sequence ID" value="AUT11901.1"/>
    <property type="molecule type" value="Genomic_DNA"/>
</dbReference>
<comment type="subunit">
    <text evidence="16">Forms homodimers. Interacts with ubiquitin-protein ligase UBE3A/E6-AP; this interaction stimulates UBE3A ubiquitin activity. Interacts with host BAK1.</text>
</comment>